<sequence length="396" mass="45248">MRKKKILFVIHNMNLGGTEKSLLALLDIIDPSTNEITVLLLEDFGDLKSSIPSHVTVEILNGFEQYKHIIQDPPLRTITSFFKSRKFYSASYLTSLWILAKLTNNWAFFYRFVLTNTPVIGSYDIAIAYAGPSDFISYLIVKKVKAKQKIQWIHFDVTKVLSNANFGNKYYTYFDTIACVSNSAKSVFDEYFPKFSEKTIVFENIVSATKLNELAEVGPTFDDDFKGLRLLTLGRISAEKGQFMIPEIVESLLSQNKSFKWYCIGDGTEFSALQQEVSKRELQEYIVLLGAKLNPYGFLRDCDIYVQTSLHEGYGITMKEAKCFKRPCVVTNVVSAKDFFNNGENAIITDINPQSIGEGVLKLIEQDSLRILFEERLIEESNDYEDHTTTMEKIFF</sequence>
<dbReference type="Gene3D" id="3.40.50.2000">
    <property type="entry name" value="Glycogen Phosphorylase B"/>
    <property type="match status" value="2"/>
</dbReference>
<keyword evidence="1" id="KW-1133">Transmembrane helix</keyword>
<dbReference type="EMBL" id="SMFM01000004">
    <property type="protein sequence ID" value="TDD75931.1"/>
    <property type="molecule type" value="Genomic_DNA"/>
</dbReference>
<organism evidence="3 4">
    <name type="scientific">Flavobacterium caseinilyticum</name>
    <dbReference type="NCBI Taxonomy" id="2541732"/>
    <lineage>
        <taxon>Bacteria</taxon>
        <taxon>Pseudomonadati</taxon>
        <taxon>Bacteroidota</taxon>
        <taxon>Flavobacteriia</taxon>
        <taxon>Flavobacteriales</taxon>
        <taxon>Flavobacteriaceae</taxon>
        <taxon>Flavobacterium</taxon>
    </lineage>
</organism>
<protein>
    <submittedName>
        <fullName evidence="3">Glycosyltransferase</fullName>
    </submittedName>
</protein>
<dbReference type="AlphaFoldDB" id="A0A4R5ASI3"/>
<evidence type="ECO:0000259" key="2">
    <source>
        <dbReference type="Pfam" id="PF00534"/>
    </source>
</evidence>
<dbReference type="PANTHER" id="PTHR12526">
    <property type="entry name" value="GLYCOSYLTRANSFERASE"/>
    <property type="match status" value="1"/>
</dbReference>
<dbReference type="GO" id="GO:0016757">
    <property type="term" value="F:glycosyltransferase activity"/>
    <property type="evidence" value="ECO:0007669"/>
    <property type="project" value="InterPro"/>
</dbReference>
<dbReference type="InterPro" id="IPR001296">
    <property type="entry name" value="Glyco_trans_1"/>
</dbReference>
<keyword evidence="1" id="KW-0472">Membrane</keyword>
<feature type="transmembrane region" description="Helical" evidence="1">
    <location>
        <begin position="120"/>
        <end position="141"/>
    </location>
</feature>
<feature type="domain" description="Glycosyl transferase family 1" evidence="2">
    <location>
        <begin position="230"/>
        <end position="370"/>
    </location>
</feature>
<keyword evidence="3" id="KW-0808">Transferase</keyword>
<proteinExistence type="predicted"/>
<dbReference type="Pfam" id="PF00534">
    <property type="entry name" value="Glycos_transf_1"/>
    <property type="match status" value="1"/>
</dbReference>
<gene>
    <name evidence="3" type="ORF">E0F89_10240</name>
</gene>
<comment type="caution">
    <text evidence="3">The sequence shown here is derived from an EMBL/GenBank/DDBJ whole genome shotgun (WGS) entry which is preliminary data.</text>
</comment>
<keyword evidence="1" id="KW-0812">Transmembrane</keyword>
<evidence type="ECO:0000313" key="4">
    <source>
        <dbReference type="Proteomes" id="UP000295278"/>
    </source>
</evidence>
<reference evidence="3 4" key="1">
    <citation type="submission" date="2019-03" db="EMBL/GenBank/DDBJ databases">
        <title>Flavobacterium AT-3-2 sp. nov., isolated from arctic soil.</title>
        <authorList>
            <person name="Chaudhary D.K."/>
        </authorList>
    </citation>
    <scope>NUCLEOTIDE SEQUENCE [LARGE SCALE GENOMIC DNA]</scope>
    <source>
        <strain evidence="3 4">AT-3-2</strain>
    </source>
</reference>
<dbReference type="SUPFAM" id="SSF53756">
    <property type="entry name" value="UDP-Glycosyltransferase/glycogen phosphorylase"/>
    <property type="match status" value="1"/>
</dbReference>
<accession>A0A4R5ASI3</accession>
<dbReference type="Proteomes" id="UP000295278">
    <property type="component" value="Unassembled WGS sequence"/>
</dbReference>
<evidence type="ECO:0000313" key="3">
    <source>
        <dbReference type="EMBL" id="TDD75931.1"/>
    </source>
</evidence>
<dbReference type="OrthoDB" id="798298at2"/>
<dbReference type="CDD" id="cd03811">
    <property type="entry name" value="GT4_GT28_WabH-like"/>
    <property type="match status" value="1"/>
</dbReference>
<keyword evidence="4" id="KW-1185">Reference proteome</keyword>
<evidence type="ECO:0000256" key="1">
    <source>
        <dbReference type="SAM" id="Phobius"/>
    </source>
</evidence>
<name>A0A4R5ASI3_9FLAO</name>
<feature type="transmembrane region" description="Helical" evidence="1">
    <location>
        <begin position="87"/>
        <end position="108"/>
    </location>
</feature>